<proteinExistence type="predicted"/>
<dbReference type="EMBL" id="CT868041">
    <property type="protein sequence ID" value="CAK65830.1"/>
    <property type="molecule type" value="Genomic_DNA"/>
</dbReference>
<dbReference type="RefSeq" id="XP_001433227.1">
    <property type="nucleotide sequence ID" value="XM_001433190.2"/>
</dbReference>
<dbReference type="GeneID" id="5019012"/>
<dbReference type="HOGENOM" id="CLU_093660_0_0_1"/>
<organism evidence="1 2">
    <name type="scientific">Paramecium tetraurelia</name>
    <dbReference type="NCBI Taxonomy" id="5888"/>
    <lineage>
        <taxon>Eukaryota</taxon>
        <taxon>Sar</taxon>
        <taxon>Alveolata</taxon>
        <taxon>Ciliophora</taxon>
        <taxon>Intramacronucleata</taxon>
        <taxon>Oligohymenophorea</taxon>
        <taxon>Peniculida</taxon>
        <taxon>Parameciidae</taxon>
        <taxon>Paramecium</taxon>
    </lineage>
</organism>
<keyword evidence="2" id="KW-1185">Reference proteome</keyword>
<protein>
    <submittedName>
        <fullName evidence="1">Uncharacterized protein</fullName>
    </submittedName>
</protein>
<accession>A0C4W3</accession>
<dbReference type="Proteomes" id="UP000000600">
    <property type="component" value="Unassembled WGS sequence"/>
</dbReference>
<dbReference type="AlphaFoldDB" id="A0C4W3"/>
<name>A0C4W3_PARTE</name>
<reference evidence="1 2" key="1">
    <citation type="journal article" date="2006" name="Nature">
        <title>Global trends of whole-genome duplications revealed by the ciliate Paramecium tetraurelia.</title>
        <authorList>
            <consortium name="Genoscope"/>
            <person name="Aury J.-M."/>
            <person name="Jaillon O."/>
            <person name="Duret L."/>
            <person name="Noel B."/>
            <person name="Jubin C."/>
            <person name="Porcel B.M."/>
            <person name="Segurens B."/>
            <person name="Daubin V."/>
            <person name="Anthouard V."/>
            <person name="Aiach N."/>
            <person name="Arnaiz O."/>
            <person name="Billaut A."/>
            <person name="Beisson J."/>
            <person name="Blanc I."/>
            <person name="Bouhouche K."/>
            <person name="Camara F."/>
            <person name="Duharcourt S."/>
            <person name="Guigo R."/>
            <person name="Gogendeau D."/>
            <person name="Katinka M."/>
            <person name="Keller A.-M."/>
            <person name="Kissmehl R."/>
            <person name="Klotz C."/>
            <person name="Koll F."/>
            <person name="Le Moue A."/>
            <person name="Lepere C."/>
            <person name="Malinsky S."/>
            <person name="Nowacki M."/>
            <person name="Nowak J.K."/>
            <person name="Plattner H."/>
            <person name="Poulain J."/>
            <person name="Ruiz F."/>
            <person name="Serrano V."/>
            <person name="Zagulski M."/>
            <person name="Dessen P."/>
            <person name="Betermier M."/>
            <person name="Weissenbach J."/>
            <person name="Scarpelli C."/>
            <person name="Schachter V."/>
            <person name="Sperling L."/>
            <person name="Meyer E."/>
            <person name="Cohen J."/>
            <person name="Wincker P."/>
        </authorList>
    </citation>
    <scope>NUCLEOTIDE SEQUENCE [LARGE SCALE GENOMIC DNA]</scope>
    <source>
        <strain evidence="1 2">Stock d4-2</strain>
    </source>
</reference>
<evidence type="ECO:0000313" key="1">
    <source>
        <dbReference type="EMBL" id="CAK65830.1"/>
    </source>
</evidence>
<dbReference type="InParanoid" id="A0C4W3"/>
<sequence length="245" mass="29114">MIEFFNQLINDFVDQKQQKLKKGSTNLSINQNDLNTQLVKYQEGDEYGMLTKRWRTQTVFENFLENLNSQSITCKLQYTKHYSVSDTEQFLDISALTQDELQIYNVVEQIIKQQMIKIIWNQLGAFFESWDEELDSKFNAILKDINNTNKLILKNQLSLLLEEYKNINQINTQIQVNIETNYKFDIQYEEQKAQHIFLQELKVQVSNYSFNDFQTFVNTIKSNVKVRINKLLQSNCNVRDFKINS</sequence>
<gene>
    <name evidence="1" type="ORF">GSPATT00006329001</name>
</gene>
<evidence type="ECO:0000313" key="2">
    <source>
        <dbReference type="Proteomes" id="UP000000600"/>
    </source>
</evidence>
<dbReference type="KEGG" id="ptm:GSPATT00006329001"/>